<proteinExistence type="predicted"/>
<dbReference type="PANTHER" id="PTHR33184:SF32">
    <property type="entry name" value="EXPRESSED PROTEIN"/>
    <property type="match status" value="1"/>
</dbReference>
<organism evidence="3 4">
    <name type="scientific">Leersia perrieri</name>
    <dbReference type="NCBI Taxonomy" id="77586"/>
    <lineage>
        <taxon>Eukaryota</taxon>
        <taxon>Viridiplantae</taxon>
        <taxon>Streptophyta</taxon>
        <taxon>Embryophyta</taxon>
        <taxon>Tracheophyta</taxon>
        <taxon>Spermatophyta</taxon>
        <taxon>Magnoliopsida</taxon>
        <taxon>Liliopsida</taxon>
        <taxon>Poales</taxon>
        <taxon>Poaceae</taxon>
        <taxon>BOP clade</taxon>
        <taxon>Oryzoideae</taxon>
        <taxon>Oryzeae</taxon>
        <taxon>Oryzinae</taxon>
        <taxon>Leersia</taxon>
    </lineage>
</organism>
<reference evidence="3 4" key="1">
    <citation type="submission" date="2012-08" db="EMBL/GenBank/DDBJ databases">
        <title>Oryza genome evolution.</title>
        <authorList>
            <person name="Wing R.A."/>
        </authorList>
    </citation>
    <scope>NUCLEOTIDE SEQUENCE</scope>
</reference>
<keyword evidence="4" id="KW-1185">Reference proteome</keyword>
<reference evidence="4" key="2">
    <citation type="submission" date="2013-12" db="EMBL/GenBank/DDBJ databases">
        <authorList>
            <person name="Yu Y."/>
            <person name="Lee S."/>
            <person name="de Baynast K."/>
            <person name="Wissotski M."/>
            <person name="Liu L."/>
            <person name="Talag J."/>
            <person name="Goicoechea J."/>
            <person name="Angelova A."/>
            <person name="Jetty R."/>
            <person name="Kudrna D."/>
            <person name="Golser W."/>
            <person name="Rivera L."/>
            <person name="Zhang J."/>
            <person name="Wing R."/>
        </authorList>
    </citation>
    <scope>NUCLEOTIDE SEQUENCE</scope>
</reference>
<dbReference type="Proteomes" id="UP000032180">
    <property type="component" value="Chromosome 9"/>
</dbReference>
<sequence length="126" mass="14006">MYSKMHYGAMLLLAVLLCLTVQGHSDACQPSDIQISQVNIRKSNSLDTTFEVDIVNRCSCTISNLHVNTNGFNSGTLVDPSLFRKDGSSYLVNDGKPLDSNGSIRFTYTYDRAFDITPGFWNTDHC</sequence>
<dbReference type="InterPro" id="IPR040361">
    <property type="entry name" value="TPD1"/>
</dbReference>
<evidence type="ECO:0000256" key="2">
    <source>
        <dbReference type="SAM" id="SignalP"/>
    </source>
</evidence>
<dbReference type="Gramene" id="LPERR09G00540.1">
    <property type="protein sequence ID" value="LPERR09G00540.1"/>
    <property type="gene ID" value="LPERR09G00540"/>
</dbReference>
<dbReference type="STRING" id="77586.A0A0D9XBA0"/>
<protein>
    <submittedName>
        <fullName evidence="3">Uncharacterized protein</fullName>
    </submittedName>
</protein>
<dbReference type="PANTHER" id="PTHR33184">
    <property type="entry name" value="PROTEIN TAPETUM DETERMINANT 1-LIKE-RELATED"/>
    <property type="match status" value="1"/>
</dbReference>
<evidence type="ECO:0000313" key="4">
    <source>
        <dbReference type="Proteomes" id="UP000032180"/>
    </source>
</evidence>
<name>A0A0D9XBA0_9ORYZ</name>
<feature type="signal peptide" evidence="2">
    <location>
        <begin position="1"/>
        <end position="25"/>
    </location>
</feature>
<evidence type="ECO:0000256" key="1">
    <source>
        <dbReference type="ARBA" id="ARBA00022729"/>
    </source>
</evidence>
<dbReference type="Pfam" id="PF24068">
    <property type="entry name" value="TPD1_C"/>
    <property type="match status" value="1"/>
</dbReference>
<keyword evidence="1 2" id="KW-0732">Signal</keyword>
<dbReference type="HOGENOM" id="CLU_102808_3_1_1"/>
<dbReference type="AlphaFoldDB" id="A0A0D9XBA0"/>
<accession>A0A0D9XBA0</accession>
<dbReference type="EnsemblPlants" id="LPERR09G00540.1">
    <property type="protein sequence ID" value="LPERR09G00540.1"/>
    <property type="gene ID" value="LPERR09G00540"/>
</dbReference>
<dbReference type="GO" id="GO:0001709">
    <property type="term" value="P:cell fate determination"/>
    <property type="evidence" value="ECO:0007669"/>
    <property type="project" value="TreeGrafter"/>
</dbReference>
<reference evidence="3" key="3">
    <citation type="submission" date="2015-04" db="UniProtKB">
        <authorList>
            <consortium name="EnsemblPlants"/>
        </authorList>
    </citation>
    <scope>IDENTIFICATION</scope>
</reference>
<feature type="chain" id="PRO_5002349665" evidence="2">
    <location>
        <begin position="26"/>
        <end position="126"/>
    </location>
</feature>
<evidence type="ECO:0000313" key="3">
    <source>
        <dbReference type="EnsemblPlants" id="LPERR09G00540.1"/>
    </source>
</evidence>